<dbReference type="Proteomes" id="UP001163324">
    <property type="component" value="Chromosome 2"/>
</dbReference>
<evidence type="ECO:0000313" key="1">
    <source>
        <dbReference type="EMBL" id="KAI9902424.1"/>
    </source>
</evidence>
<accession>A0ACC0V7R3</accession>
<dbReference type="EMBL" id="CM047941">
    <property type="protein sequence ID" value="KAI9902424.1"/>
    <property type="molecule type" value="Genomic_DNA"/>
</dbReference>
<keyword evidence="2" id="KW-1185">Reference proteome</keyword>
<organism evidence="1 2">
    <name type="scientific">Trichothecium roseum</name>
    <dbReference type="NCBI Taxonomy" id="47278"/>
    <lineage>
        <taxon>Eukaryota</taxon>
        <taxon>Fungi</taxon>
        <taxon>Dikarya</taxon>
        <taxon>Ascomycota</taxon>
        <taxon>Pezizomycotina</taxon>
        <taxon>Sordariomycetes</taxon>
        <taxon>Hypocreomycetidae</taxon>
        <taxon>Hypocreales</taxon>
        <taxon>Hypocreales incertae sedis</taxon>
        <taxon>Trichothecium</taxon>
    </lineage>
</organism>
<protein>
    <submittedName>
        <fullName evidence="1">Uncharacterized protein</fullName>
    </submittedName>
</protein>
<evidence type="ECO:0000313" key="2">
    <source>
        <dbReference type="Proteomes" id="UP001163324"/>
    </source>
</evidence>
<comment type="caution">
    <text evidence="1">The sequence shown here is derived from an EMBL/GenBank/DDBJ whole genome shotgun (WGS) entry which is preliminary data.</text>
</comment>
<sequence length="367" mass="39841">MRATVCNIDEWASLLHNSPQRPVLIHLNADTSWLLQLPYSTGAARPRGRTHFNVLFDPWLHGAQSDVAWWFSTQWHVVPPTVASIHDLGSLLKKLERRRHGGGDGVLVDNEEEAETRHNGGGSGDSFIDVVVISHEFTDHCHRATLEELPQQTPVFATDAAADLIRTWCHFDNVVTTPGLVEGVHWSRLTVGSLPSWLSIGRVVTPGNALYFHSAVLVAFSLDQLSTTAAATPAAATAAVAKMSEAIVYSPHGIEGDDLAGLPSSGLVALVLLHGLHDVRIWAAKQLNLGALNGIRAARACGARYWVATHDEVKTSGSFIAPLLRRVRYTLNQAIMNEQSRLVASGDEEEPVYTFAELASGGILLLE</sequence>
<proteinExistence type="predicted"/>
<gene>
    <name evidence="1" type="ORF">N3K66_001776</name>
</gene>
<reference evidence="1" key="1">
    <citation type="submission" date="2022-10" db="EMBL/GenBank/DDBJ databases">
        <title>Complete Genome of Trichothecium roseum strain YXFP-22015, a Plant Pathogen Isolated from Citrus.</title>
        <authorList>
            <person name="Wang Y."/>
            <person name="Zhu L."/>
        </authorList>
    </citation>
    <scope>NUCLEOTIDE SEQUENCE</scope>
    <source>
        <strain evidence="1">YXFP-22015</strain>
    </source>
</reference>
<name>A0ACC0V7R3_9HYPO</name>